<dbReference type="InterPro" id="IPR000700">
    <property type="entry name" value="PAS-assoc_C"/>
</dbReference>
<reference evidence="25 26" key="1">
    <citation type="submission" date="2010-08" db="EMBL/GenBank/DDBJ databases">
        <title>The draft genome of Desulfovibrio fructosovorans JJ.</title>
        <authorList>
            <consortium name="US DOE Joint Genome Institute (JGI-PGF)"/>
            <person name="Lucas S."/>
            <person name="Copeland A."/>
            <person name="Lapidus A."/>
            <person name="Cheng J.-F."/>
            <person name="Bruce D."/>
            <person name="Goodwin L."/>
            <person name="Pitluck S."/>
            <person name="Land M.L."/>
            <person name="Hauser L."/>
            <person name="Chang Y.-J."/>
            <person name="Jeffries C."/>
            <person name="Wall J.D."/>
            <person name="Stahl D.A."/>
            <person name="Arkin A.P."/>
            <person name="Dehal P."/>
            <person name="Stolyar S.M."/>
            <person name="Hazen T.C."/>
            <person name="Woyke T.J."/>
        </authorList>
    </citation>
    <scope>NUCLEOTIDE SEQUENCE [LARGE SCALE GENOMIC DNA]</scope>
    <source>
        <strain evidence="25 26">JJ</strain>
    </source>
</reference>
<feature type="domain" description="PAS" evidence="21">
    <location>
        <begin position="484"/>
        <end position="554"/>
    </location>
</feature>
<feature type="transmembrane region" description="Helical" evidence="18">
    <location>
        <begin position="287"/>
        <end position="309"/>
    </location>
</feature>
<dbReference type="InterPro" id="IPR036890">
    <property type="entry name" value="HATPase_C_sf"/>
</dbReference>
<evidence type="ECO:0000259" key="20">
    <source>
        <dbReference type="PROSITE" id="PS50110"/>
    </source>
</evidence>
<keyword evidence="8" id="KW-0547">Nucleotide-binding</keyword>
<dbReference type="SUPFAM" id="SSF52172">
    <property type="entry name" value="CheY-like"/>
    <property type="match status" value="1"/>
</dbReference>
<feature type="domain" description="HPt" evidence="24">
    <location>
        <begin position="1032"/>
        <end position="1125"/>
    </location>
</feature>
<dbReference type="InterPro" id="IPR004358">
    <property type="entry name" value="Sig_transdc_His_kin-like_C"/>
</dbReference>
<dbReference type="FunFam" id="1.10.287.130:FF:000002">
    <property type="entry name" value="Two-component osmosensing histidine kinase"/>
    <property type="match status" value="1"/>
</dbReference>
<sequence>MPWMRMHSLRTRLFWLVLLALLPAIVLHVASTLEKRNTARQAAKKNLTTTAELAAANLHSVLKNAGEILQGVSALPEITAMRPIPAERLLIRVKEFFSDFATISLLSPGGTIVASNLPTGREINYGDRPWVRQALAGQALAIGGFTAGKRTGLPGLALACPVRDPAGTIIGVCTLNLRLSWFSGVFSDKAMPPEATACLLDGQGNVLAAWPEASRPIGRPLPDAATIMTEHGHAPKAIRTGPGPDGAASFEAIVPVMANGRDALYLQLGLPVRSVGASLERTMFRDLGFLVVTLAFALLAALVFSNTTLLRPTRQLVRTATAMARGNLSSRLDIGPGYGELSELGRALDVMAASLRERIRFTQELIDAIPAPVFYKSLDGRYLGCNKTYETMVHPLASILGKTSRAVQAPEIARQCEDTDREALTEPQRSIQFEMRARLRDGAWHDQLVTKSSFENASGVTAGIIGVMQDITTLRHSEMALSDSEAKYRTLLASMRDGFVVIGKDNRIMESNPAFREMLGYSREELNGLTTLDITPERWQAPEEAVLRTAVDTQGFSGIFEKEYRRKDGSVFPAALRLQRYPSRGDDARRYFAIVRDVTEDKAIEADLRAAKEAAETANRAKSDFLAKMSHDIRTPLNAVIGMTELTLDTPLSHQQRDALETARESAASLLALINDILDISRIEARKLELASDVFDLRRTLAGITRSMRAQAKDKGLRLALAIAPRTPRFVTGDPVRLRQILLNLVGNGIKFTDQGSVSLIVGPDTGQAKPDGATAIAFTVSDTGIGIESERLEGIFDMFAQADASITRQYGGTGLGLAICRELARLMGGCIVAESRPGAGSRFRVVVPLPPALPPETAATPGANALTAPATILAAPRSLRILLVEDNPVNVKVARTYLSRRGHAFLVAENGNKALAILQTAPVDVVLMDVEMPGMDGLEATRRLRTGQAGPVNRNVPVVAMTAHALSGARQRCLEAGMNDYLAKPLDFHALDALLDRISRQAATSDVNPPPTDDAPPALDRQQALSRLDGDLELLQELQRDFLRQYPRKLRLIDLCLDKENWDEAALAAHSLKNIAGAVGAEASRQAAGRLETHLRQADYEAASDALAAIKALLGQAAKALQAEGDGEEAGGKPS</sequence>
<evidence type="ECO:0000256" key="2">
    <source>
        <dbReference type="ARBA" id="ARBA00004651"/>
    </source>
</evidence>
<dbReference type="SUPFAM" id="SSF47226">
    <property type="entry name" value="Histidine-containing phosphotransfer domain, HPT domain"/>
    <property type="match status" value="1"/>
</dbReference>
<dbReference type="Gene3D" id="3.30.565.10">
    <property type="entry name" value="Histidine kinase-like ATPase, C-terminal domain"/>
    <property type="match status" value="1"/>
</dbReference>
<evidence type="ECO:0000259" key="21">
    <source>
        <dbReference type="PROSITE" id="PS50112"/>
    </source>
</evidence>
<dbReference type="InterPro" id="IPR036097">
    <property type="entry name" value="HisK_dim/P_sf"/>
</dbReference>
<evidence type="ECO:0000259" key="19">
    <source>
        <dbReference type="PROSITE" id="PS50109"/>
    </source>
</evidence>
<gene>
    <name evidence="25" type="ORF">DesfrDRAFT_1984</name>
</gene>
<dbReference type="Gene3D" id="1.10.287.130">
    <property type="match status" value="1"/>
</dbReference>
<feature type="domain" description="PAC" evidence="22">
    <location>
        <begin position="429"/>
        <end position="483"/>
    </location>
</feature>
<keyword evidence="11 18" id="KW-1133">Transmembrane helix</keyword>
<dbReference type="SMART" id="SM00448">
    <property type="entry name" value="REC"/>
    <property type="match status" value="1"/>
</dbReference>
<dbReference type="Gene3D" id="1.20.120.160">
    <property type="entry name" value="HPT domain"/>
    <property type="match status" value="1"/>
</dbReference>
<dbReference type="SUPFAM" id="SSF55874">
    <property type="entry name" value="ATPase domain of HSP90 chaperone/DNA topoisomerase II/histidine kinase"/>
    <property type="match status" value="1"/>
</dbReference>
<dbReference type="InterPro" id="IPR035965">
    <property type="entry name" value="PAS-like_dom_sf"/>
</dbReference>
<evidence type="ECO:0000256" key="8">
    <source>
        <dbReference type="ARBA" id="ARBA00022741"/>
    </source>
</evidence>
<dbReference type="InterPro" id="IPR003594">
    <property type="entry name" value="HATPase_dom"/>
</dbReference>
<evidence type="ECO:0000256" key="12">
    <source>
        <dbReference type="ARBA" id="ARBA00023012"/>
    </source>
</evidence>
<comment type="subcellular location">
    <subcellularLocation>
        <location evidence="2">Cell membrane</location>
        <topology evidence="2">Multi-pass membrane protein</topology>
    </subcellularLocation>
</comment>
<dbReference type="AlphaFoldDB" id="E1JWI5"/>
<feature type="domain" description="Response regulatory" evidence="20">
    <location>
        <begin position="881"/>
        <end position="1000"/>
    </location>
</feature>
<dbReference type="eggNOG" id="COG2205">
    <property type="taxonomic scope" value="Bacteria"/>
</dbReference>
<keyword evidence="7 18" id="KW-0812">Transmembrane</keyword>
<dbReference type="InterPro" id="IPR036641">
    <property type="entry name" value="HPT_dom_sf"/>
</dbReference>
<evidence type="ECO:0000256" key="16">
    <source>
        <dbReference type="PROSITE-ProRule" id="PRU00110"/>
    </source>
</evidence>
<dbReference type="InterPro" id="IPR003661">
    <property type="entry name" value="HisK_dim/P_dom"/>
</dbReference>
<accession>E1JWI5</accession>
<dbReference type="Pfam" id="PF08448">
    <property type="entry name" value="PAS_4"/>
    <property type="match status" value="1"/>
</dbReference>
<keyword evidence="5 17" id="KW-0597">Phosphoprotein</keyword>
<dbReference type="PROSITE" id="PS50110">
    <property type="entry name" value="RESPONSE_REGULATORY"/>
    <property type="match status" value="1"/>
</dbReference>
<dbReference type="SMART" id="SM00304">
    <property type="entry name" value="HAMP"/>
    <property type="match status" value="1"/>
</dbReference>
<dbReference type="PANTHER" id="PTHR45339:SF1">
    <property type="entry name" value="HYBRID SIGNAL TRANSDUCTION HISTIDINE KINASE J"/>
    <property type="match status" value="1"/>
</dbReference>
<keyword evidence="10" id="KW-0067">ATP-binding</keyword>
<keyword evidence="26" id="KW-1185">Reference proteome</keyword>
<dbReference type="PROSITE" id="PS50113">
    <property type="entry name" value="PAC"/>
    <property type="match status" value="2"/>
</dbReference>
<dbReference type="FunFam" id="3.30.565.10:FF:000010">
    <property type="entry name" value="Sensor histidine kinase RcsC"/>
    <property type="match status" value="1"/>
</dbReference>
<dbReference type="CDD" id="cd06225">
    <property type="entry name" value="HAMP"/>
    <property type="match status" value="1"/>
</dbReference>
<dbReference type="SMART" id="SM00387">
    <property type="entry name" value="HATPase_c"/>
    <property type="match status" value="1"/>
</dbReference>
<dbReference type="PRINTS" id="PR00344">
    <property type="entry name" value="BCTRLSENSOR"/>
</dbReference>
<evidence type="ECO:0000256" key="18">
    <source>
        <dbReference type="SAM" id="Phobius"/>
    </source>
</evidence>
<feature type="domain" description="Histidine kinase" evidence="19">
    <location>
        <begin position="628"/>
        <end position="852"/>
    </location>
</feature>
<evidence type="ECO:0000313" key="26">
    <source>
        <dbReference type="Proteomes" id="UP000006250"/>
    </source>
</evidence>
<evidence type="ECO:0000256" key="4">
    <source>
        <dbReference type="ARBA" id="ARBA00022475"/>
    </source>
</evidence>
<feature type="domain" description="HAMP" evidence="23">
    <location>
        <begin position="307"/>
        <end position="360"/>
    </location>
</feature>
<dbReference type="SMART" id="SM00091">
    <property type="entry name" value="PAS"/>
    <property type="match status" value="2"/>
</dbReference>
<dbReference type="CDD" id="cd17546">
    <property type="entry name" value="REC_hyHK_CKI1_RcsC-like"/>
    <property type="match status" value="1"/>
</dbReference>
<dbReference type="GO" id="GO:0000155">
    <property type="term" value="F:phosphorelay sensor kinase activity"/>
    <property type="evidence" value="ECO:0007669"/>
    <property type="project" value="InterPro"/>
</dbReference>
<dbReference type="NCBIfam" id="TIGR00229">
    <property type="entry name" value="sensory_box"/>
    <property type="match status" value="1"/>
</dbReference>
<comment type="subunit">
    <text evidence="14">At low DSF concentrations, interacts with RpfF.</text>
</comment>
<dbReference type="Gene3D" id="3.40.50.2300">
    <property type="match status" value="1"/>
</dbReference>
<dbReference type="InterPro" id="IPR000014">
    <property type="entry name" value="PAS"/>
</dbReference>
<evidence type="ECO:0000256" key="9">
    <source>
        <dbReference type="ARBA" id="ARBA00022777"/>
    </source>
</evidence>
<evidence type="ECO:0000259" key="22">
    <source>
        <dbReference type="PROSITE" id="PS50113"/>
    </source>
</evidence>
<dbReference type="InterPro" id="IPR005467">
    <property type="entry name" value="His_kinase_dom"/>
</dbReference>
<dbReference type="SUPFAM" id="SSF55785">
    <property type="entry name" value="PYP-like sensor domain (PAS domain)"/>
    <property type="match status" value="2"/>
</dbReference>
<dbReference type="SMART" id="SM00388">
    <property type="entry name" value="HisKA"/>
    <property type="match status" value="1"/>
</dbReference>
<keyword evidence="12" id="KW-0902">Two-component regulatory system</keyword>
<dbReference type="CDD" id="cd00082">
    <property type="entry name" value="HisKA"/>
    <property type="match status" value="1"/>
</dbReference>
<dbReference type="InterPro" id="IPR033479">
    <property type="entry name" value="dCache_1"/>
</dbReference>
<dbReference type="STRING" id="596151.DesfrDRAFT_1984"/>
<proteinExistence type="predicted"/>
<feature type="domain" description="PAC" evidence="22">
    <location>
        <begin position="558"/>
        <end position="610"/>
    </location>
</feature>
<feature type="modified residue" description="Phosphohistidine" evidence="16">
    <location>
        <position position="1071"/>
    </location>
</feature>
<evidence type="ECO:0000256" key="3">
    <source>
        <dbReference type="ARBA" id="ARBA00012438"/>
    </source>
</evidence>
<dbReference type="PROSITE" id="PS50109">
    <property type="entry name" value="HIS_KIN"/>
    <property type="match status" value="1"/>
</dbReference>
<keyword evidence="4" id="KW-1003">Cell membrane</keyword>
<dbReference type="InterPro" id="IPR011006">
    <property type="entry name" value="CheY-like_superfamily"/>
</dbReference>
<dbReference type="CDD" id="cd00130">
    <property type="entry name" value="PAS"/>
    <property type="match status" value="2"/>
</dbReference>
<evidence type="ECO:0000313" key="25">
    <source>
        <dbReference type="EMBL" id="EFL51282.1"/>
    </source>
</evidence>
<dbReference type="Pfam" id="PF00072">
    <property type="entry name" value="Response_reg"/>
    <property type="match status" value="1"/>
</dbReference>
<keyword evidence="6" id="KW-0808">Transferase</keyword>
<dbReference type="Proteomes" id="UP000006250">
    <property type="component" value="Unassembled WGS sequence"/>
</dbReference>
<dbReference type="Gene3D" id="3.30.450.20">
    <property type="entry name" value="PAS domain"/>
    <property type="match status" value="3"/>
</dbReference>
<dbReference type="Pfam" id="PF02518">
    <property type="entry name" value="HATPase_c"/>
    <property type="match status" value="1"/>
</dbReference>
<dbReference type="eggNOG" id="COG5002">
    <property type="taxonomic scope" value="Bacteria"/>
</dbReference>
<dbReference type="InterPro" id="IPR008207">
    <property type="entry name" value="Sig_transdc_His_kin_Hpt_dom"/>
</dbReference>
<dbReference type="EMBL" id="AECZ01000011">
    <property type="protein sequence ID" value="EFL51282.1"/>
    <property type="molecule type" value="Genomic_DNA"/>
</dbReference>
<dbReference type="PROSITE" id="PS50894">
    <property type="entry name" value="HPT"/>
    <property type="match status" value="1"/>
</dbReference>
<evidence type="ECO:0000256" key="15">
    <source>
        <dbReference type="ARBA" id="ARBA00068150"/>
    </source>
</evidence>
<feature type="modified residue" description="4-aspartylphosphate" evidence="17">
    <location>
        <position position="930"/>
    </location>
</feature>
<dbReference type="InterPro" id="IPR001610">
    <property type="entry name" value="PAC"/>
</dbReference>
<dbReference type="PROSITE" id="PS50112">
    <property type="entry name" value="PAS"/>
    <property type="match status" value="1"/>
</dbReference>
<evidence type="ECO:0000259" key="23">
    <source>
        <dbReference type="PROSITE" id="PS50885"/>
    </source>
</evidence>
<dbReference type="PROSITE" id="PS50885">
    <property type="entry name" value="HAMP"/>
    <property type="match status" value="1"/>
</dbReference>
<comment type="catalytic activity">
    <reaction evidence="1">
        <text>ATP + protein L-histidine = ADP + protein N-phospho-L-histidine.</text>
        <dbReference type="EC" id="2.7.13.3"/>
    </reaction>
</comment>
<dbReference type="GO" id="GO:0005524">
    <property type="term" value="F:ATP binding"/>
    <property type="evidence" value="ECO:0007669"/>
    <property type="project" value="UniProtKB-KW"/>
</dbReference>
<dbReference type="OrthoDB" id="5437181at2"/>
<dbReference type="PANTHER" id="PTHR45339">
    <property type="entry name" value="HYBRID SIGNAL TRANSDUCTION HISTIDINE KINASE J"/>
    <property type="match status" value="1"/>
</dbReference>
<protein>
    <recommendedName>
        <fullName evidence="15">Sensory/regulatory protein RpfC</fullName>
        <ecNumber evidence="3">2.7.13.3</ecNumber>
    </recommendedName>
</protein>
<dbReference type="CDD" id="cd12914">
    <property type="entry name" value="PDC1_DGC_like"/>
    <property type="match status" value="1"/>
</dbReference>
<dbReference type="Pfam" id="PF00512">
    <property type="entry name" value="HisKA"/>
    <property type="match status" value="1"/>
</dbReference>
<dbReference type="RefSeq" id="WP_005993442.1">
    <property type="nucleotide sequence ID" value="NZ_AECZ01000011.1"/>
</dbReference>
<evidence type="ECO:0000256" key="6">
    <source>
        <dbReference type="ARBA" id="ARBA00022679"/>
    </source>
</evidence>
<dbReference type="EC" id="2.7.13.3" evidence="3"/>
<dbReference type="Pfam" id="PF13426">
    <property type="entry name" value="PAS_9"/>
    <property type="match status" value="1"/>
</dbReference>
<comment type="caution">
    <text evidence="25">The sequence shown here is derived from an EMBL/GenBank/DDBJ whole genome shotgun (WGS) entry which is preliminary data.</text>
</comment>
<name>E1JWI5_SOLFR</name>
<evidence type="ECO:0000259" key="24">
    <source>
        <dbReference type="PROSITE" id="PS50894"/>
    </source>
</evidence>
<evidence type="ECO:0000256" key="11">
    <source>
        <dbReference type="ARBA" id="ARBA00022989"/>
    </source>
</evidence>
<dbReference type="InterPro" id="IPR001789">
    <property type="entry name" value="Sig_transdc_resp-reg_receiver"/>
</dbReference>
<dbReference type="SUPFAM" id="SSF47384">
    <property type="entry name" value="Homodimeric domain of signal transducing histidine kinase"/>
    <property type="match status" value="1"/>
</dbReference>
<keyword evidence="13 18" id="KW-0472">Membrane</keyword>
<evidence type="ECO:0000256" key="5">
    <source>
        <dbReference type="ARBA" id="ARBA00022553"/>
    </source>
</evidence>
<dbReference type="SMART" id="SM00086">
    <property type="entry name" value="PAC"/>
    <property type="match status" value="2"/>
</dbReference>
<evidence type="ECO:0000256" key="7">
    <source>
        <dbReference type="ARBA" id="ARBA00022692"/>
    </source>
</evidence>
<evidence type="ECO:0000256" key="1">
    <source>
        <dbReference type="ARBA" id="ARBA00000085"/>
    </source>
</evidence>
<dbReference type="SUPFAM" id="SSF158472">
    <property type="entry name" value="HAMP domain-like"/>
    <property type="match status" value="1"/>
</dbReference>
<dbReference type="Pfam" id="PF00672">
    <property type="entry name" value="HAMP"/>
    <property type="match status" value="1"/>
</dbReference>
<dbReference type="GO" id="GO:0005886">
    <property type="term" value="C:plasma membrane"/>
    <property type="evidence" value="ECO:0007669"/>
    <property type="project" value="UniProtKB-SubCell"/>
</dbReference>
<evidence type="ECO:0000256" key="10">
    <source>
        <dbReference type="ARBA" id="ARBA00022840"/>
    </source>
</evidence>
<keyword evidence="9 25" id="KW-0418">Kinase</keyword>
<dbReference type="CDD" id="cd16922">
    <property type="entry name" value="HATPase_EvgS-ArcB-TorS-like"/>
    <property type="match status" value="1"/>
</dbReference>
<evidence type="ECO:0000256" key="14">
    <source>
        <dbReference type="ARBA" id="ARBA00064003"/>
    </source>
</evidence>
<evidence type="ECO:0000256" key="17">
    <source>
        <dbReference type="PROSITE-ProRule" id="PRU00169"/>
    </source>
</evidence>
<organism evidence="25 26">
    <name type="scientific">Solidesulfovibrio fructosivorans JJ]</name>
    <dbReference type="NCBI Taxonomy" id="596151"/>
    <lineage>
        <taxon>Bacteria</taxon>
        <taxon>Pseudomonadati</taxon>
        <taxon>Thermodesulfobacteriota</taxon>
        <taxon>Desulfovibrionia</taxon>
        <taxon>Desulfovibrionales</taxon>
        <taxon>Desulfovibrionaceae</taxon>
        <taxon>Solidesulfovibrio</taxon>
    </lineage>
</organism>
<evidence type="ECO:0000256" key="13">
    <source>
        <dbReference type="ARBA" id="ARBA00023136"/>
    </source>
</evidence>
<dbReference type="Gene3D" id="6.10.340.10">
    <property type="match status" value="1"/>
</dbReference>
<dbReference type="InterPro" id="IPR003660">
    <property type="entry name" value="HAMP_dom"/>
</dbReference>
<dbReference type="Pfam" id="PF01627">
    <property type="entry name" value="Hpt"/>
    <property type="match status" value="1"/>
</dbReference>
<dbReference type="InterPro" id="IPR013656">
    <property type="entry name" value="PAS_4"/>
</dbReference>
<dbReference type="Pfam" id="PF02743">
    <property type="entry name" value="dCache_1"/>
    <property type="match status" value="1"/>
</dbReference>